<dbReference type="PANTHER" id="PTHR42830">
    <property type="entry name" value="OSMOTICALLY INDUCIBLE FAMILY PROTEIN"/>
    <property type="match status" value="1"/>
</dbReference>
<name>A0ABP9S1A9_9ACTN</name>
<dbReference type="InterPro" id="IPR015946">
    <property type="entry name" value="KH_dom-like_a/b"/>
</dbReference>
<sequence length="139" mass="14343">MPTRTSTARWQGSLKDGAGNMRLASGAYEGSFSYLSRFESGEGTNPEELIAAAHAGCFSMALSNVLGKAGLTPNSIETSATIHLDMPAGITKVELSTVGDVPGLSEADFIKHAEDAKANCPVSKALAAIEITLTAKLAS</sequence>
<dbReference type="NCBIfam" id="TIGR03562">
    <property type="entry name" value="osmo_induc_OsmC"/>
    <property type="match status" value="1"/>
</dbReference>
<dbReference type="InterPro" id="IPR036102">
    <property type="entry name" value="OsmC/Ohrsf"/>
</dbReference>
<dbReference type="SUPFAM" id="SSF82784">
    <property type="entry name" value="OsmC-like"/>
    <property type="match status" value="1"/>
</dbReference>
<accession>A0ABP9S1A9</accession>
<evidence type="ECO:0000313" key="2">
    <source>
        <dbReference type="Proteomes" id="UP001501570"/>
    </source>
</evidence>
<proteinExistence type="predicted"/>
<dbReference type="InterPro" id="IPR003718">
    <property type="entry name" value="OsmC/Ohr_fam"/>
</dbReference>
<dbReference type="InterPro" id="IPR019904">
    <property type="entry name" value="Peroxiredoxin_OsmC"/>
</dbReference>
<evidence type="ECO:0000313" key="1">
    <source>
        <dbReference type="EMBL" id="GAA5189423.1"/>
    </source>
</evidence>
<dbReference type="RefSeq" id="WP_345631986.1">
    <property type="nucleotide sequence ID" value="NZ_BAABJQ010000012.1"/>
</dbReference>
<comment type="caution">
    <text evidence="1">The sequence shown here is derived from an EMBL/GenBank/DDBJ whole genome shotgun (WGS) entry which is preliminary data.</text>
</comment>
<keyword evidence="2" id="KW-1185">Reference proteome</keyword>
<organism evidence="1 2">
    <name type="scientific">Rugosimonospora acidiphila</name>
    <dbReference type="NCBI Taxonomy" id="556531"/>
    <lineage>
        <taxon>Bacteria</taxon>
        <taxon>Bacillati</taxon>
        <taxon>Actinomycetota</taxon>
        <taxon>Actinomycetes</taxon>
        <taxon>Micromonosporales</taxon>
        <taxon>Micromonosporaceae</taxon>
        <taxon>Rugosimonospora</taxon>
    </lineage>
</organism>
<dbReference type="Proteomes" id="UP001501570">
    <property type="component" value="Unassembled WGS sequence"/>
</dbReference>
<dbReference type="PANTHER" id="PTHR42830:SF1">
    <property type="entry name" value="OSMOTICALLY INDUCIBLE FAMILY PROTEIN"/>
    <property type="match status" value="1"/>
</dbReference>
<dbReference type="EMBL" id="BAABJQ010000012">
    <property type="protein sequence ID" value="GAA5189423.1"/>
    <property type="molecule type" value="Genomic_DNA"/>
</dbReference>
<dbReference type="Pfam" id="PF02566">
    <property type="entry name" value="OsmC"/>
    <property type="match status" value="1"/>
</dbReference>
<reference evidence="2" key="1">
    <citation type="journal article" date="2019" name="Int. J. Syst. Evol. Microbiol.">
        <title>The Global Catalogue of Microorganisms (GCM) 10K type strain sequencing project: providing services to taxonomists for standard genome sequencing and annotation.</title>
        <authorList>
            <consortium name="The Broad Institute Genomics Platform"/>
            <consortium name="The Broad Institute Genome Sequencing Center for Infectious Disease"/>
            <person name="Wu L."/>
            <person name="Ma J."/>
        </authorList>
    </citation>
    <scope>NUCLEOTIDE SEQUENCE [LARGE SCALE GENOMIC DNA]</scope>
    <source>
        <strain evidence="2">JCM 18304</strain>
    </source>
</reference>
<protein>
    <submittedName>
        <fullName evidence="1">OsmC family protein</fullName>
    </submittedName>
</protein>
<dbReference type="InterPro" id="IPR052707">
    <property type="entry name" value="OsmC_Ohr_Peroxiredoxin"/>
</dbReference>
<dbReference type="Gene3D" id="3.30.300.20">
    <property type="match status" value="1"/>
</dbReference>
<gene>
    <name evidence="1" type="ORF">GCM10023322_42230</name>
</gene>